<dbReference type="AlphaFoldDB" id="A0A9P4R0S1"/>
<dbReference type="CDD" id="cd04678">
    <property type="entry name" value="NUDIX_MTH2_Nudt15"/>
    <property type="match status" value="1"/>
</dbReference>
<comment type="caution">
    <text evidence="4">The sequence shown here is derived from an EMBL/GenBank/DDBJ whole genome shotgun (WGS) entry which is preliminary data.</text>
</comment>
<feature type="domain" description="Nudix hydrolase" evidence="3">
    <location>
        <begin position="5"/>
        <end position="140"/>
    </location>
</feature>
<dbReference type="GO" id="GO:0005829">
    <property type="term" value="C:cytosol"/>
    <property type="evidence" value="ECO:0007669"/>
    <property type="project" value="TreeGrafter"/>
</dbReference>
<dbReference type="OrthoDB" id="447842at2759"/>
<dbReference type="GO" id="GO:0006203">
    <property type="term" value="P:dGTP catabolic process"/>
    <property type="evidence" value="ECO:0007669"/>
    <property type="project" value="TreeGrafter"/>
</dbReference>
<dbReference type="Pfam" id="PF00293">
    <property type="entry name" value="NUDIX"/>
    <property type="match status" value="1"/>
</dbReference>
<evidence type="ECO:0000259" key="3">
    <source>
        <dbReference type="PROSITE" id="PS51462"/>
    </source>
</evidence>
<keyword evidence="5" id="KW-1185">Reference proteome</keyword>
<organism evidence="4 5">
    <name type="scientific">Polyplosphaeria fusca</name>
    <dbReference type="NCBI Taxonomy" id="682080"/>
    <lineage>
        <taxon>Eukaryota</taxon>
        <taxon>Fungi</taxon>
        <taxon>Dikarya</taxon>
        <taxon>Ascomycota</taxon>
        <taxon>Pezizomycotina</taxon>
        <taxon>Dothideomycetes</taxon>
        <taxon>Pleosporomycetidae</taxon>
        <taxon>Pleosporales</taxon>
        <taxon>Tetraplosphaeriaceae</taxon>
        <taxon>Polyplosphaeria</taxon>
    </lineage>
</organism>
<comment type="similarity">
    <text evidence="2">Belongs to the Nudix hydrolase family.</text>
</comment>
<dbReference type="InterPro" id="IPR020476">
    <property type="entry name" value="Nudix_hydrolase"/>
</dbReference>
<dbReference type="InterPro" id="IPR020084">
    <property type="entry name" value="NUDIX_hydrolase_CS"/>
</dbReference>
<dbReference type="PROSITE" id="PS51462">
    <property type="entry name" value="NUDIX"/>
    <property type="match status" value="1"/>
</dbReference>
<dbReference type="InterPro" id="IPR000086">
    <property type="entry name" value="NUDIX_hydrolase_dom"/>
</dbReference>
<gene>
    <name evidence="4" type="ORF">EJ04DRAFT_534775</name>
</gene>
<proteinExistence type="inferred from homology"/>
<name>A0A9P4R0S1_9PLEO</name>
<keyword evidence="1 2" id="KW-0378">Hydrolase</keyword>
<evidence type="ECO:0000256" key="1">
    <source>
        <dbReference type="ARBA" id="ARBA00022801"/>
    </source>
</evidence>
<dbReference type="PANTHER" id="PTHR16099:SF5">
    <property type="entry name" value="NUCLEOTIDE TRIPHOSPHATE DIPHOSPHATASE NUDT15"/>
    <property type="match status" value="1"/>
</dbReference>
<dbReference type="PANTHER" id="PTHR16099">
    <property type="entry name" value="8-OXO-DGTP DIPHOSPHATES NUDT15"/>
    <property type="match status" value="1"/>
</dbReference>
<dbReference type="Gene3D" id="3.90.79.10">
    <property type="entry name" value="Nucleoside Triphosphate Pyrophosphohydrolase"/>
    <property type="match status" value="1"/>
</dbReference>
<evidence type="ECO:0000256" key="2">
    <source>
        <dbReference type="RuleBase" id="RU003476"/>
    </source>
</evidence>
<accession>A0A9P4R0S1</accession>
<evidence type="ECO:0000313" key="5">
    <source>
        <dbReference type="Proteomes" id="UP000799444"/>
    </source>
</evidence>
<reference evidence="4" key="1">
    <citation type="journal article" date="2020" name="Stud. Mycol.">
        <title>101 Dothideomycetes genomes: a test case for predicting lifestyles and emergence of pathogens.</title>
        <authorList>
            <person name="Haridas S."/>
            <person name="Albert R."/>
            <person name="Binder M."/>
            <person name="Bloem J."/>
            <person name="Labutti K."/>
            <person name="Salamov A."/>
            <person name="Andreopoulos B."/>
            <person name="Baker S."/>
            <person name="Barry K."/>
            <person name="Bills G."/>
            <person name="Bluhm B."/>
            <person name="Cannon C."/>
            <person name="Castanera R."/>
            <person name="Culley D."/>
            <person name="Daum C."/>
            <person name="Ezra D."/>
            <person name="Gonzalez J."/>
            <person name="Henrissat B."/>
            <person name="Kuo A."/>
            <person name="Liang C."/>
            <person name="Lipzen A."/>
            <person name="Lutzoni F."/>
            <person name="Magnuson J."/>
            <person name="Mondo S."/>
            <person name="Nolan M."/>
            <person name="Ohm R."/>
            <person name="Pangilinan J."/>
            <person name="Park H.-J."/>
            <person name="Ramirez L."/>
            <person name="Alfaro M."/>
            <person name="Sun H."/>
            <person name="Tritt A."/>
            <person name="Yoshinaga Y."/>
            <person name="Zwiers L.-H."/>
            <person name="Turgeon B."/>
            <person name="Goodwin S."/>
            <person name="Spatafora J."/>
            <person name="Crous P."/>
            <person name="Grigoriev I."/>
        </authorList>
    </citation>
    <scope>NUCLEOTIDE SEQUENCE</scope>
    <source>
        <strain evidence="4">CBS 125425</strain>
    </source>
</reference>
<dbReference type="PROSITE" id="PS00893">
    <property type="entry name" value="NUDIX_BOX"/>
    <property type="match status" value="1"/>
</dbReference>
<dbReference type="PRINTS" id="PR00502">
    <property type="entry name" value="NUDIXFAMILY"/>
</dbReference>
<sequence length="146" mass="16224">MGAEGLHPRVAVIAIIPDNEGRVVAGQRISPLGSGKWSFPGGHLDQGEDFAACAERETMEETGLRIRALEVVAVTNDVFVDAGKHYISIFMRCERTDAQQQPQRLEPNKCEGWYWKSWEDIRALAGNNKNTGDLFLPVANLVQNYP</sequence>
<protein>
    <recommendedName>
        <fullName evidence="3">Nudix hydrolase domain-containing protein</fullName>
    </recommendedName>
</protein>
<dbReference type="Proteomes" id="UP000799444">
    <property type="component" value="Unassembled WGS sequence"/>
</dbReference>
<dbReference type="GO" id="GO:0035539">
    <property type="term" value="F:8-oxo-7,8-dihydrodeoxyguanosine triphosphate pyrophosphatase activity"/>
    <property type="evidence" value="ECO:0007669"/>
    <property type="project" value="TreeGrafter"/>
</dbReference>
<dbReference type="InterPro" id="IPR015797">
    <property type="entry name" value="NUDIX_hydrolase-like_dom_sf"/>
</dbReference>
<dbReference type="SUPFAM" id="SSF55811">
    <property type="entry name" value="Nudix"/>
    <property type="match status" value="1"/>
</dbReference>
<dbReference type="EMBL" id="ML996145">
    <property type="protein sequence ID" value="KAF2734693.1"/>
    <property type="molecule type" value="Genomic_DNA"/>
</dbReference>
<dbReference type="FunFam" id="3.90.79.10:FF:000060">
    <property type="entry name" value="Nudix hydrolase 1"/>
    <property type="match status" value="1"/>
</dbReference>
<evidence type="ECO:0000313" key="4">
    <source>
        <dbReference type="EMBL" id="KAF2734693.1"/>
    </source>
</evidence>